<evidence type="ECO:0000313" key="1">
    <source>
        <dbReference type="EMBL" id="OIN55831.1"/>
    </source>
</evidence>
<dbReference type="Proteomes" id="UP000181790">
    <property type="component" value="Unassembled WGS sequence"/>
</dbReference>
<keyword evidence="2" id="KW-1185">Reference proteome</keyword>
<reference evidence="1 2" key="1">
    <citation type="submission" date="2016-10" db="EMBL/GenBank/DDBJ databases">
        <title>Arsenicibacter rosenii gen. nov., sp. nov., an efficient arsenic-methylating bacterium isolated from an arsenic-contaminated paddy soil.</title>
        <authorList>
            <person name="Huang K."/>
        </authorList>
    </citation>
    <scope>NUCLEOTIDE SEQUENCE [LARGE SCALE GENOMIC DNA]</scope>
    <source>
        <strain evidence="1 2">SM-1</strain>
    </source>
</reference>
<name>A0A1S2VAT8_9BACT</name>
<protein>
    <submittedName>
        <fullName evidence="1">Uncharacterized protein</fullName>
    </submittedName>
</protein>
<gene>
    <name evidence="1" type="ORF">BLX24_27945</name>
</gene>
<dbReference type="AlphaFoldDB" id="A0A1S2VAT8"/>
<evidence type="ECO:0000313" key="2">
    <source>
        <dbReference type="Proteomes" id="UP000181790"/>
    </source>
</evidence>
<sequence>MLFCNVLASSFAQPFSGDWQGQLKSPAQTVAATLRLIPKGQQLGGRLDIASDMYTIAGTITGNKATGTMTYPTDGSTFPFTMQLTGTTLQVNITAFGVGMVGAFTKSTGAGTVTAATSDKLYRDPALIGAWQTSEQYGGGANSGGFYGGNTSTMILNADGSFGDGGSTSYISGSNSSGISQGKGNQVIAQLNAMGAKWFTKGNIFYVRIRQNSTVQDIPSSKYYVENNNALLTDLKTGAKTLYRRVR</sequence>
<dbReference type="EMBL" id="MORL01000034">
    <property type="protein sequence ID" value="OIN55831.1"/>
    <property type="molecule type" value="Genomic_DNA"/>
</dbReference>
<organism evidence="1 2">
    <name type="scientific">Arsenicibacter rosenii</name>
    <dbReference type="NCBI Taxonomy" id="1750698"/>
    <lineage>
        <taxon>Bacteria</taxon>
        <taxon>Pseudomonadati</taxon>
        <taxon>Bacteroidota</taxon>
        <taxon>Cytophagia</taxon>
        <taxon>Cytophagales</taxon>
        <taxon>Spirosomataceae</taxon>
        <taxon>Arsenicibacter</taxon>
    </lineage>
</organism>
<comment type="caution">
    <text evidence="1">The sequence shown here is derived from an EMBL/GenBank/DDBJ whole genome shotgun (WGS) entry which is preliminary data.</text>
</comment>
<proteinExistence type="predicted"/>
<accession>A0A1S2VAT8</accession>